<dbReference type="EMBL" id="CP075584">
    <property type="protein sequence ID" value="WBM79816.1"/>
    <property type="molecule type" value="Genomic_DNA"/>
</dbReference>
<evidence type="ECO:0000256" key="1">
    <source>
        <dbReference type="ARBA" id="ARBA00004651"/>
    </source>
</evidence>
<organism evidence="9 10">
    <name type="scientific">Cryobacterium breve</name>
    <dbReference type="NCBI Taxonomy" id="1259258"/>
    <lineage>
        <taxon>Bacteria</taxon>
        <taxon>Bacillati</taxon>
        <taxon>Actinomycetota</taxon>
        <taxon>Actinomycetes</taxon>
        <taxon>Micrococcales</taxon>
        <taxon>Microbacteriaceae</taxon>
        <taxon>Cryobacterium</taxon>
    </lineage>
</organism>
<accession>A0ABY7NBD2</accession>
<keyword evidence="2 7" id="KW-0813">Transport</keyword>
<dbReference type="Proteomes" id="UP001212421">
    <property type="component" value="Chromosome"/>
</dbReference>
<dbReference type="PROSITE" id="PS50928">
    <property type="entry name" value="ABC_TM1"/>
    <property type="match status" value="1"/>
</dbReference>
<sequence>MTSVLYDAPGPKARRMSRIISYVGVAVIAVGVIALVLALGAPKTSVNGAVQPGLWDLSHWDVFNDVQVWRALGAGALATLEMAGVAAVFALVIGVLFSFGRASDAAWIRVPTTVVLEFFRGMPVLLMMLFILLVFSTGSFWAGVAALAVYNGAIIGEALRAGIKALPRGQREAGLAIGLTPIATRLRIEFPQAFRQMLPIIIAQLVVLLKDTSLAFVVGYSELLRSMRDLTNFFGNRYSFSFFFVVLVIYLAMNLSLSWLARRIARRSGPEPTH</sequence>
<dbReference type="PANTHER" id="PTHR30614">
    <property type="entry name" value="MEMBRANE COMPONENT OF AMINO ACID ABC TRANSPORTER"/>
    <property type="match status" value="1"/>
</dbReference>
<dbReference type="InterPro" id="IPR035906">
    <property type="entry name" value="MetI-like_sf"/>
</dbReference>
<dbReference type="InterPro" id="IPR000515">
    <property type="entry name" value="MetI-like"/>
</dbReference>
<feature type="transmembrane region" description="Helical" evidence="7">
    <location>
        <begin position="82"/>
        <end position="102"/>
    </location>
</feature>
<dbReference type="SUPFAM" id="SSF161098">
    <property type="entry name" value="MetI-like"/>
    <property type="match status" value="1"/>
</dbReference>
<keyword evidence="3" id="KW-1003">Cell membrane</keyword>
<reference evidence="9 10" key="1">
    <citation type="submission" date="2021-05" db="EMBL/GenBank/DDBJ databases">
        <authorList>
            <person name="Kumar R."/>
            <person name="Kumar A."/>
            <person name="Mukhia S."/>
        </authorList>
    </citation>
    <scope>NUCLEOTIDE SEQUENCE [LARGE SCALE GENOMIC DNA]</scope>
    <source>
        <strain evidence="9 10">ERMR7:08</strain>
    </source>
</reference>
<evidence type="ECO:0000256" key="5">
    <source>
        <dbReference type="ARBA" id="ARBA00022989"/>
    </source>
</evidence>
<dbReference type="CDD" id="cd06261">
    <property type="entry name" value="TM_PBP2"/>
    <property type="match status" value="1"/>
</dbReference>
<comment type="similarity">
    <text evidence="7">Belongs to the binding-protein-dependent transport system permease family.</text>
</comment>
<evidence type="ECO:0000259" key="8">
    <source>
        <dbReference type="PROSITE" id="PS50928"/>
    </source>
</evidence>
<keyword evidence="5 7" id="KW-1133">Transmembrane helix</keyword>
<feature type="domain" description="ABC transmembrane type-1" evidence="8">
    <location>
        <begin position="76"/>
        <end position="261"/>
    </location>
</feature>
<feature type="transmembrane region" description="Helical" evidence="7">
    <location>
        <begin position="114"/>
        <end position="134"/>
    </location>
</feature>
<evidence type="ECO:0000256" key="6">
    <source>
        <dbReference type="ARBA" id="ARBA00023136"/>
    </source>
</evidence>
<feature type="transmembrane region" description="Helical" evidence="7">
    <location>
        <begin position="240"/>
        <end position="261"/>
    </location>
</feature>
<feature type="transmembrane region" description="Helical" evidence="7">
    <location>
        <begin position="140"/>
        <end position="159"/>
    </location>
</feature>
<dbReference type="PANTHER" id="PTHR30614:SF21">
    <property type="entry name" value="AMINO ACID ABC TRANSPORTER PERMEASE"/>
    <property type="match status" value="1"/>
</dbReference>
<evidence type="ECO:0000313" key="10">
    <source>
        <dbReference type="Proteomes" id="UP001212421"/>
    </source>
</evidence>
<evidence type="ECO:0000256" key="3">
    <source>
        <dbReference type="ARBA" id="ARBA00022475"/>
    </source>
</evidence>
<keyword evidence="10" id="KW-1185">Reference proteome</keyword>
<evidence type="ECO:0000256" key="4">
    <source>
        <dbReference type="ARBA" id="ARBA00022692"/>
    </source>
</evidence>
<dbReference type="Gene3D" id="1.10.3720.10">
    <property type="entry name" value="MetI-like"/>
    <property type="match status" value="1"/>
</dbReference>
<evidence type="ECO:0000256" key="7">
    <source>
        <dbReference type="RuleBase" id="RU363032"/>
    </source>
</evidence>
<protein>
    <submittedName>
        <fullName evidence="9">Amino acid ABC transporter permease</fullName>
    </submittedName>
</protein>
<dbReference type="Pfam" id="PF00528">
    <property type="entry name" value="BPD_transp_1"/>
    <property type="match status" value="1"/>
</dbReference>
<evidence type="ECO:0000313" key="9">
    <source>
        <dbReference type="EMBL" id="WBM79816.1"/>
    </source>
</evidence>
<feature type="transmembrane region" description="Helical" evidence="7">
    <location>
        <begin position="20"/>
        <end position="41"/>
    </location>
</feature>
<gene>
    <name evidence="9" type="ORF">KIV56_16770</name>
</gene>
<keyword evidence="6 7" id="KW-0472">Membrane</keyword>
<keyword evidence="4 7" id="KW-0812">Transmembrane</keyword>
<dbReference type="InterPro" id="IPR010065">
    <property type="entry name" value="AA_ABC_transptr_permease_3TM"/>
</dbReference>
<proteinExistence type="inferred from homology"/>
<feature type="transmembrane region" description="Helical" evidence="7">
    <location>
        <begin position="197"/>
        <end position="220"/>
    </location>
</feature>
<name>A0ABY7NBD2_9MICO</name>
<dbReference type="NCBIfam" id="TIGR01726">
    <property type="entry name" value="HEQRo_perm_3TM"/>
    <property type="match status" value="1"/>
</dbReference>
<dbReference type="InterPro" id="IPR043429">
    <property type="entry name" value="ArtM/GltK/GlnP/TcyL/YhdX-like"/>
</dbReference>
<evidence type="ECO:0000256" key="2">
    <source>
        <dbReference type="ARBA" id="ARBA00022448"/>
    </source>
</evidence>
<comment type="subcellular location">
    <subcellularLocation>
        <location evidence="1 7">Cell membrane</location>
        <topology evidence="1 7">Multi-pass membrane protein</topology>
    </subcellularLocation>
</comment>